<evidence type="ECO:0000256" key="1">
    <source>
        <dbReference type="SAM" id="SignalP"/>
    </source>
</evidence>
<dbReference type="AlphaFoldDB" id="A0A8J2FWC0"/>
<dbReference type="GO" id="GO:0016740">
    <property type="term" value="F:transferase activity"/>
    <property type="evidence" value="ECO:0007669"/>
    <property type="project" value="InterPro"/>
</dbReference>
<reference evidence="3" key="1">
    <citation type="submission" date="2021-02" db="EMBL/GenBank/DDBJ databases">
        <authorList>
            <person name="Cremers G."/>
            <person name="Picone N."/>
        </authorList>
    </citation>
    <scope>NUCLEOTIDE SEQUENCE</scope>
    <source>
        <strain evidence="3">PQ17</strain>
    </source>
</reference>
<keyword evidence="1" id="KW-0732">Signal</keyword>
<evidence type="ECO:0000259" key="2">
    <source>
        <dbReference type="Pfam" id="PF03734"/>
    </source>
</evidence>
<dbReference type="PROSITE" id="PS51257">
    <property type="entry name" value="PROKAR_LIPOPROTEIN"/>
    <property type="match status" value="1"/>
</dbReference>
<dbReference type="Proteomes" id="UP000663859">
    <property type="component" value="Unassembled WGS sequence"/>
</dbReference>
<organism evidence="3 4">
    <name type="scientific">Candidatus Methylacidithermus pantelleriae</name>
    <dbReference type="NCBI Taxonomy" id="2744239"/>
    <lineage>
        <taxon>Bacteria</taxon>
        <taxon>Pseudomonadati</taxon>
        <taxon>Verrucomicrobiota</taxon>
        <taxon>Methylacidiphilae</taxon>
        <taxon>Methylacidiphilales</taxon>
        <taxon>Methylacidiphilaceae</taxon>
        <taxon>Candidatus Methylacidithermus</taxon>
    </lineage>
</organism>
<gene>
    <name evidence="3" type="ORF">MPNT_270018</name>
</gene>
<dbReference type="EMBL" id="CAJNOB010000020">
    <property type="protein sequence ID" value="CAF0698441.1"/>
    <property type="molecule type" value="Genomic_DNA"/>
</dbReference>
<sequence>MPKKALLFLFFASVACLGDSLRSQPSPAPPSPTSSPSPLRQLVLVLAPSWDSSSAVAQRFEQDTRSREWKAVGEPFPVLLGKHGLAWGIGLHPPQPGLQKTEKDKRAPAGRFRIGILLSEDPSPPPGCRWPYYHQVTARDAWIDDPKLPFYNHLYTLPPGTKPPPWFRKERMKLHDPAYHWLLLIEHNYPNSIPGKGSAIFFHIRRGPHRPTSGCTTMAKERLNELLLWLDPAASPELVQLPSEEYLRLWQAWDLPPPSLVLPALAQIVRAPSKKESGSSTTSAWPP</sequence>
<dbReference type="RefSeq" id="WP_214096344.1">
    <property type="nucleotide sequence ID" value="NZ_CAJNOB010000020.1"/>
</dbReference>
<keyword evidence="4" id="KW-1185">Reference proteome</keyword>
<evidence type="ECO:0000313" key="3">
    <source>
        <dbReference type="EMBL" id="CAF0698441.1"/>
    </source>
</evidence>
<accession>A0A8J2FWC0</accession>
<feature type="signal peptide" evidence="1">
    <location>
        <begin position="1"/>
        <end position="17"/>
    </location>
</feature>
<feature type="chain" id="PRO_5035155986" description="L,D-TPase catalytic domain-containing protein" evidence="1">
    <location>
        <begin position="18"/>
        <end position="287"/>
    </location>
</feature>
<evidence type="ECO:0000313" key="4">
    <source>
        <dbReference type="Proteomes" id="UP000663859"/>
    </source>
</evidence>
<name>A0A8J2FWC0_9BACT</name>
<comment type="caution">
    <text evidence="3">The sequence shown here is derived from an EMBL/GenBank/DDBJ whole genome shotgun (WGS) entry which is preliminary data.</text>
</comment>
<dbReference type="PANTHER" id="PTHR38589">
    <property type="entry name" value="BLR0621 PROTEIN"/>
    <property type="match status" value="1"/>
</dbReference>
<dbReference type="Pfam" id="PF03734">
    <property type="entry name" value="YkuD"/>
    <property type="match status" value="1"/>
</dbReference>
<proteinExistence type="predicted"/>
<feature type="domain" description="L,D-TPase catalytic" evidence="2">
    <location>
        <begin position="76"/>
        <end position="232"/>
    </location>
</feature>
<dbReference type="PANTHER" id="PTHR38589:SF1">
    <property type="entry name" value="BLR0621 PROTEIN"/>
    <property type="match status" value="1"/>
</dbReference>
<protein>
    <recommendedName>
        <fullName evidence="2">L,D-TPase catalytic domain-containing protein</fullName>
    </recommendedName>
</protein>
<dbReference type="InterPro" id="IPR005490">
    <property type="entry name" value="LD_TPept_cat_dom"/>
</dbReference>